<accession>A0ABV8XKC4</accession>
<evidence type="ECO:0000313" key="1">
    <source>
        <dbReference type="EMBL" id="MFC4425860.1"/>
    </source>
</evidence>
<sequence length="344" mass="37103">MFELNTEALIGGVHVPVRLGAQSWGTLNAARDNAVLVCHYYTGTMRAAGRNPDGTPAWWDAVIGPGKAIDTNRFFVVCMNTLSNAQCLDSGVVTTGPGTRHPDGRPWGSRFPAWGFEDLHLLQLALMRQIGAPRWHAVLGPSLGGIQALHWAARTPELAPRVAAVVTSPKAGPVLRDAFGPLLRDAARGGGLSTALRLISFFGLGADGLERQFREASFETYLRTRLGTCTLDHVLDLGRAVATHDLEDVAPEAELFARWRTSGLRLLSVNVTVDQFFPVAEMRRFAQASRAAGVDHTHVEFDSPYGHLGCLQDTAQYSAALRALLEAPAVTPLDSPSSLENAHV</sequence>
<dbReference type="PIRSF" id="PIRSF000443">
    <property type="entry name" value="Homoser_Ac_trans"/>
    <property type="match status" value="1"/>
</dbReference>
<name>A0ABV8XKC4_9DEIO</name>
<dbReference type="EMBL" id="JBHSEH010000005">
    <property type="protein sequence ID" value="MFC4425860.1"/>
    <property type="molecule type" value="Genomic_DNA"/>
</dbReference>
<evidence type="ECO:0000313" key="2">
    <source>
        <dbReference type="Proteomes" id="UP001595998"/>
    </source>
</evidence>
<comment type="caution">
    <text evidence="1">The sequence shown here is derived from an EMBL/GenBank/DDBJ whole genome shotgun (WGS) entry which is preliminary data.</text>
</comment>
<dbReference type="Gene3D" id="3.40.50.1820">
    <property type="entry name" value="alpha/beta hydrolase"/>
    <property type="match status" value="1"/>
</dbReference>
<organism evidence="1 2">
    <name type="scientific">Deinococcus navajonensis</name>
    <dbReference type="NCBI Taxonomy" id="309884"/>
    <lineage>
        <taxon>Bacteria</taxon>
        <taxon>Thermotogati</taxon>
        <taxon>Deinococcota</taxon>
        <taxon>Deinococci</taxon>
        <taxon>Deinococcales</taxon>
        <taxon>Deinococcaceae</taxon>
        <taxon>Deinococcus</taxon>
    </lineage>
</organism>
<gene>
    <name evidence="1" type="ORF">ACFOZ9_06510</name>
</gene>
<dbReference type="PANTHER" id="PTHR32268">
    <property type="entry name" value="HOMOSERINE O-ACETYLTRANSFERASE"/>
    <property type="match status" value="1"/>
</dbReference>
<proteinExistence type="predicted"/>
<protein>
    <submittedName>
        <fullName evidence="1">Homoserine acetyltransferase</fullName>
    </submittedName>
</protein>
<dbReference type="Proteomes" id="UP001595998">
    <property type="component" value="Unassembled WGS sequence"/>
</dbReference>
<keyword evidence="2" id="KW-1185">Reference proteome</keyword>
<dbReference type="SUPFAM" id="SSF53474">
    <property type="entry name" value="alpha/beta-Hydrolases"/>
    <property type="match status" value="1"/>
</dbReference>
<dbReference type="PANTHER" id="PTHR32268:SF11">
    <property type="entry name" value="HOMOSERINE O-ACETYLTRANSFERASE"/>
    <property type="match status" value="1"/>
</dbReference>
<dbReference type="InterPro" id="IPR029058">
    <property type="entry name" value="AB_hydrolase_fold"/>
</dbReference>
<reference evidence="2" key="1">
    <citation type="journal article" date="2019" name="Int. J. Syst. Evol. Microbiol.">
        <title>The Global Catalogue of Microorganisms (GCM) 10K type strain sequencing project: providing services to taxonomists for standard genome sequencing and annotation.</title>
        <authorList>
            <consortium name="The Broad Institute Genomics Platform"/>
            <consortium name="The Broad Institute Genome Sequencing Center for Infectious Disease"/>
            <person name="Wu L."/>
            <person name="Ma J."/>
        </authorList>
    </citation>
    <scope>NUCLEOTIDE SEQUENCE [LARGE SCALE GENOMIC DNA]</scope>
    <source>
        <strain evidence="2">CCUG 56029</strain>
    </source>
</reference>
<dbReference type="InterPro" id="IPR008220">
    <property type="entry name" value="HAT_MetX-like"/>
</dbReference>
<dbReference type="RefSeq" id="WP_380037659.1">
    <property type="nucleotide sequence ID" value="NZ_JBHSEH010000005.1"/>
</dbReference>